<dbReference type="EMBL" id="GBXM01031358">
    <property type="protein sequence ID" value="JAH77219.1"/>
    <property type="molecule type" value="Transcribed_RNA"/>
</dbReference>
<reference evidence="2" key="2">
    <citation type="journal article" date="2015" name="Fish Shellfish Immunol.">
        <title>Early steps in the European eel (Anguilla anguilla)-Vibrio vulnificus interaction in the gills: Role of the RtxA13 toxin.</title>
        <authorList>
            <person name="Callol A."/>
            <person name="Pajuelo D."/>
            <person name="Ebbesson L."/>
            <person name="Teles M."/>
            <person name="MacKenzie S."/>
            <person name="Amaro C."/>
        </authorList>
    </citation>
    <scope>NUCLEOTIDE SEQUENCE</scope>
</reference>
<name>A0A0E9VGF3_ANGAN</name>
<proteinExistence type="predicted"/>
<protein>
    <submittedName>
        <fullName evidence="2">Uncharacterized protein</fullName>
    </submittedName>
</protein>
<evidence type="ECO:0000313" key="2">
    <source>
        <dbReference type="EMBL" id="JAH77219.1"/>
    </source>
</evidence>
<organism evidence="2">
    <name type="scientific">Anguilla anguilla</name>
    <name type="common">European freshwater eel</name>
    <name type="synonym">Muraena anguilla</name>
    <dbReference type="NCBI Taxonomy" id="7936"/>
    <lineage>
        <taxon>Eukaryota</taxon>
        <taxon>Metazoa</taxon>
        <taxon>Chordata</taxon>
        <taxon>Craniata</taxon>
        <taxon>Vertebrata</taxon>
        <taxon>Euteleostomi</taxon>
        <taxon>Actinopterygii</taxon>
        <taxon>Neopterygii</taxon>
        <taxon>Teleostei</taxon>
        <taxon>Anguilliformes</taxon>
        <taxon>Anguillidae</taxon>
        <taxon>Anguilla</taxon>
    </lineage>
</organism>
<feature type="region of interest" description="Disordered" evidence="1">
    <location>
        <begin position="1"/>
        <end position="23"/>
    </location>
</feature>
<accession>A0A0E9VGF3</accession>
<dbReference type="AlphaFoldDB" id="A0A0E9VGF3"/>
<reference evidence="2" key="1">
    <citation type="submission" date="2014-11" db="EMBL/GenBank/DDBJ databases">
        <authorList>
            <person name="Amaro Gonzalez C."/>
        </authorList>
    </citation>
    <scope>NUCLEOTIDE SEQUENCE</scope>
</reference>
<evidence type="ECO:0000256" key="1">
    <source>
        <dbReference type="SAM" id="MobiDB-lite"/>
    </source>
</evidence>
<sequence length="23" mass="2540">MPNTVPNQVFGAKQTLINDSEVH</sequence>